<dbReference type="PRINTS" id="PR01437">
    <property type="entry name" value="NUOXDRDTASE4"/>
</dbReference>
<evidence type="ECO:0000259" key="19">
    <source>
        <dbReference type="Pfam" id="PF01059"/>
    </source>
</evidence>
<keyword evidence="11 17" id="KW-1133">Transmembrane helix</keyword>
<dbReference type="GO" id="GO:0031966">
    <property type="term" value="C:mitochondrial membrane"/>
    <property type="evidence" value="ECO:0007669"/>
    <property type="project" value="UniProtKB-SubCell"/>
</dbReference>
<evidence type="ECO:0000256" key="10">
    <source>
        <dbReference type="ARBA" id="ARBA00022982"/>
    </source>
</evidence>
<feature type="transmembrane region" description="Helical" evidence="17">
    <location>
        <begin position="267"/>
        <end position="286"/>
    </location>
</feature>
<comment type="function">
    <text evidence="1">Core subunit of the mitochondrial membrane respiratory chain NADH dehydrogenase (Complex I) that is believed to belong to the minimal assembly required for catalysis. Complex I functions in the transfer of electrons from NADH to the respiratory chain. The immediate electron acceptor for the enzyme is believed to be ubiquinone.</text>
</comment>
<evidence type="ECO:0000256" key="14">
    <source>
        <dbReference type="ARBA" id="ARBA00023128"/>
    </source>
</evidence>
<dbReference type="GO" id="GO:0003954">
    <property type="term" value="F:NADH dehydrogenase activity"/>
    <property type="evidence" value="ECO:0007669"/>
    <property type="project" value="TreeGrafter"/>
</dbReference>
<evidence type="ECO:0000256" key="5">
    <source>
        <dbReference type="ARBA" id="ARBA00021006"/>
    </source>
</evidence>
<dbReference type="InterPro" id="IPR001750">
    <property type="entry name" value="ND/Mrp_TM"/>
</dbReference>
<evidence type="ECO:0000256" key="17">
    <source>
        <dbReference type="RuleBase" id="RU003297"/>
    </source>
</evidence>
<evidence type="ECO:0000259" key="18">
    <source>
        <dbReference type="Pfam" id="PF00361"/>
    </source>
</evidence>
<evidence type="ECO:0000256" key="2">
    <source>
        <dbReference type="ARBA" id="ARBA00004225"/>
    </source>
</evidence>
<dbReference type="GO" id="GO:0015990">
    <property type="term" value="P:electron transport coupled proton transport"/>
    <property type="evidence" value="ECO:0007669"/>
    <property type="project" value="TreeGrafter"/>
</dbReference>
<evidence type="ECO:0000313" key="20">
    <source>
        <dbReference type="EMBL" id="AML26670.1"/>
    </source>
</evidence>
<feature type="transmembrane region" description="Helical" evidence="17">
    <location>
        <begin position="207"/>
        <end position="228"/>
    </location>
</feature>
<comment type="catalytic activity">
    <reaction evidence="16 17">
        <text>a ubiquinone + NADH + 5 H(+)(in) = a ubiquinol + NAD(+) + 4 H(+)(out)</text>
        <dbReference type="Rhea" id="RHEA:29091"/>
        <dbReference type="Rhea" id="RHEA-COMP:9565"/>
        <dbReference type="Rhea" id="RHEA-COMP:9566"/>
        <dbReference type="ChEBI" id="CHEBI:15378"/>
        <dbReference type="ChEBI" id="CHEBI:16389"/>
        <dbReference type="ChEBI" id="CHEBI:17976"/>
        <dbReference type="ChEBI" id="CHEBI:57540"/>
        <dbReference type="ChEBI" id="CHEBI:57945"/>
        <dbReference type="EC" id="7.1.1.2"/>
    </reaction>
</comment>
<accession>A0A126TEH9</accession>
<feature type="transmembrane region" description="Helical" evidence="17">
    <location>
        <begin position="325"/>
        <end position="344"/>
    </location>
</feature>
<keyword evidence="8 17" id="KW-0812">Transmembrane</keyword>
<comment type="similarity">
    <text evidence="3 17">Belongs to the complex I subunit 4 family.</text>
</comment>
<feature type="transmembrane region" description="Helical" evidence="17">
    <location>
        <begin position="292"/>
        <end position="313"/>
    </location>
</feature>
<dbReference type="EMBL" id="KT696259">
    <property type="protein sequence ID" value="AML26670.1"/>
    <property type="molecule type" value="Genomic_DNA"/>
</dbReference>
<evidence type="ECO:0000256" key="16">
    <source>
        <dbReference type="ARBA" id="ARBA00049551"/>
    </source>
</evidence>
<geneLocation type="mitochondrion" evidence="20"/>
<keyword evidence="6 17" id="KW-0813">Transport</keyword>
<keyword evidence="7 17" id="KW-0679">Respiratory chain</keyword>
<keyword evidence="12 17" id="KW-0520">NAD</keyword>
<dbReference type="GO" id="GO:0048039">
    <property type="term" value="F:ubiquinone binding"/>
    <property type="evidence" value="ECO:0007669"/>
    <property type="project" value="TreeGrafter"/>
</dbReference>
<evidence type="ECO:0000256" key="11">
    <source>
        <dbReference type="ARBA" id="ARBA00022989"/>
    </source>
</evidence>
<dbReference type="PANTHER" id="PTHR43507:SF20">
    <property type="entry name" value="NADH-UBIQUINONE OXIDOREDUCTASE CHAIN 4"/>
    <property type="match status" value="1"/>
</dbReference>
<feature type="transmembrane region" description="Helical" evidence="17">
    <location>
        <begin position="356"/>
        <end position="374"/>
    </location>
</feature>
<evidence type="ECO:0000256" key="12">
    <source>
        <dbReference type="ARBA" id="ARBA00023027"/>
    </source>
</evidence>
<feature type="domain" description="NADH:quinone oxidoreductase/Mrp antiporter transmembrane" evidence="18">
    <location>
        <begin position="104"/>
        <end position="380"/>
    </location>
</feature>
<evidence type="ECO:0000256" key="6">
    <source>
        <dbReference type="ARBA" id="ARBA00022448"/>
    </source>
</evidence>
<evidence type="ECO:0000256" key="15">
    <source>
        <dbReference type="ARBA" id="ARBA00023136"/>
    </source>
</evidence>
<name>A0A126TEH9_9COLE</name>
<sequence length="437" mass="51135">MMKLIFFTLFLIPLSFYYYWLMCLFMMMLILIMLFNCNNNNIYFSLSYFLGLDNLSYWMVMLTIWICFLMILGSSSIFKYNYYYKFFNLIMVFMMFSLFMLFMSMNMIIFYIFFEISLVPILILILGWGYQPERLEAGFYLFIYTILASLPMMISIFFIMNHSYSLEFLYLFKVNHYLFYILTLMVFLIKMPMYLTHLWLPKAHVEASVAGSMILAGIMLKMGGYGLIRLMYVFSNLLNLNMYLIIFSMFSSFWVTLICLRQVDMKSLIAYSSVSHMGLVLCGILTMTSWGFSGALIIMVAHGLCSSGLFCLANMNYERLSTRNILLNKGLINIIPSLSLWWFLFSACNMSAPPSLNLLGEIFLIISIMSYNFLMFIPLMMVLFFSGAYSLYLYSYSQHGSFYLGLNVINSPKMSEFLLLILHWLPLNLLILKGSLF</sequence>
<evidence type="ECO:0000256" key="3">
    <source>
        <dbReference type="ARBA" id="ARBA00009025"/>
    </source>
</evidence>
<dbReference type="PANTHER" id="PTHR43507">
    <property type="entry name" value="NADH-UBIQUINONE OXIDOREDUCTASE CHAIN 4"/>
    <property type="match status" value="1"/>
</dbReference>
<keyword evidence="9" id="KW-1278">Translocase</keyword>
<protein>
    <recommendedName>
        <fullName evidence="5 17">NADH-ubiquinone oxidoreductase chain 4</fullName>
        <ecNumber evidence="4 17">7.1.1.2</ecNumber>
    </recommendedName>
</protein>
<dbReference type="Pfam" id="PF01059">
    <property type="entry name" value="Oxidored_q5_N"/>
    <property type="match status" value="1"/>
</dbReference>
<evidence type="ECO:0000256" key="9">
    <source>
        <dbReference type="ARBA" id="ARBA00022967"/>
    </source>
</evidence>
<dbReference type="EC" id="7.1.1.2" evidence="4 17"/>
<feature type="transmembrane region" description="Helical" evidence="17">
    <location>
        <begin position="108"/>
        <end position="130"/>
    </location>
</feature>
<keyword evidence="14 17" id="KW-0496">Mitochondrion</keyword>
<organism evidence="20">
    <name type="scientific">Ptiliidae sp. BMNH 1274726</name>
    <dbReference type="NCBI Taxonomy" id="1796538"/>
    <lineage>
        <taxon>Eukaryota</taxon>
        <taxon>Metazoa</taxon>
        <taxon>Ecdysozoa</taxon>
        <taxon>Arthropoda</taxon>
        <taxon>Hexapoda</taxon>
        <taxon>Insecta</taxon>
        <taxon>Pterygota</taxon>
        <taxon>Neoptera</taxon>
        <taxon>Endopterygota</taxon>
        <taxon>Coleoptera</taxon>
        <taxon>Polyphaga</taxon>
        <taxon>Staphyliniformia</taxon>
        <taxon>Ptiliidae</taxon>
    </lineage>
</organism>
<feature type="transmembrane region" description="Helical" evidence="17">
    <location>
        <begin position="179"/>
        <end position="200"/>
    </location>
</feature>
<evidence type="ECO:0000256" key="13">
    <source>
        <dbReference type="ARBA" id="ARBA00023075"/>
    </source>
</evidence>
<feature type="domain" description="NADH:ubiquinone oxidoreductase chain 4 N-terminal" evidence="19">
    <location>
        <begin position="1"/>
        <end position="100"/>
    </location>
</feature>
<dbReference type="InterPro" id="IPR003918">
    <property type="entry name" value="NADH_UbQ_OxRdtase"/>
</dbReference>
<feature type="transmembrane region" description="Helical" evidence="17">
    <location>
        <begin position="7"/>
        <end position="35"/>
    </location>
</feature>
<feature type="transmembrane region" description="Helical" evidence="17">
    <location>
        <begin position="82"/>
        <end position="102"/>
    </location>
</feature>
<keyword evidence="13 17" id="KW-0830">Ubiquinone</keyword>
<dbReference type="GO" id="GO:0042773">
    <property type="term" value="P:ATP synthesis coupled electron transport"/>
    <property type="evidence" value="ECO:0007669"/>
    <property type="project" value="InterPro"/>
</dbReference>
<evidence type="ECO:0000256" key="7">
    <source>
        <dbReference type="ARBA" id="ARBA00022660"/>
    </source>
</evidence>
<evidence type="ECO:0000256" key="8">
    <source>
        <dbReference type="ARBA" id="ARBA00022692"/>
    </source>
</evidence>
<dbReference type="InterPro" id="IPR000260">
    <property type="entry name" value="NADH4_N"/>
</dbReference>
<reference evidence="20" key="1">
    <citation type="submission" date="2015-09" db="EMBL/GenBank/DDBJ databases">
        <title>Capturing the unknown biodiversity of arthropods in tropical forests using metagenomics.</title>
        <authorList>
            <person name="Andujar C."/>
            <person name="Creedy T.J."/>
            <person name="Garner B."/>
            <person name="Canty R."/>
            <person name="Warner H.B."/>
            <person name="Lipecki J."/>
            <person name="Crampton-Platt A."/>
            <person name="Gabrielli M."/>
            <person name="Croydon-Veleslavov I.A."/>
            <person name="Lim J.L."/>
            <person name="Linard B."/>
            <person name="Vogler A."/>
        </authorList>
    </citation>
    <scope>NUCLEOTIDE SEQUENCE</scope>
</reference>
<comment type="subcellular location">
    <subcellularLocation>
        <location evidence="2 17">Mitochondrion membrane</location>
        <topology evidence="2 17">Multi-pass membrane protein</topology>
    </subcellularLocation>
</comment>
<gene>
    <name evidence="20" type="primary">ND4</name>
</gene>
<feature type="transmembrane region" description="Helical" evidence="17">
    <location>
        <begin position="240"/>
        <end position="260"/>
    </location>
</feature>
<dbReference type="Pfam" id="PF00361">
    <property type="entry name" value="Proton_antipo_M"/>
    <property type="match status" value="1"/>
</dbReference>
<dbReference type="GO" id="GO:0008137">
    <property type="term" value="F:NADH dehydrogenase (ubiquinone) activity"/>
    <property type="evidence" value="ECO:0007669"/>
    <property type="project" value="UniProtKB-UniRule"/>
</dbReference>
<evidence type="ECO:0000256" key="1">
    <source>
        <dbReference type="ARBA" id="ARBA00003257"/>
    </source>
</evidence>
<dbReference type="AlphaFoldDB" id="A0A126TEH9"/>
<feature type="transmembrane region" description="Helical" evidence="17">
    <location>
        <begin position="55"/>
        <end position="75"/>
    </location>
</feature>
<proteinExistence type="inferred from homology"/>
<evidence type="ECO:0000256" key="4">
    <source>
        <dbReference type="ARBA" id="ARBA00012944"/>
    </source>
</evidence>
<feature type="transmembrane region" description="Helical" evidence="17">
    <location>
        <begin position="137"/>
        <end position="159"/>
    </location>
</feature>
<comment type="function">
    <text evidence="17">Core subunit of the mitochondrial membrane respiratory chain NADH dehydrogenase (Complex I) which catalyzes electron transfer from NADH through the respiratory chain, using ubiquinone as an electron acceptor. Essential for the catalytic activity and assembly of complex I.</text>
</comment>
<keyword evidence="15 17" id="KW-0472">Membrane</keyword>
<keyword evidence="10 17" id="KW-0249">Electron transport</keyword>